<dbReference type="PANTHER" id="PTHR13355">
    <property type="entry name" value="GLUCOSAMINE 6-PHOSPHATE N-ACETYLTRANSFERASE"/>
    <property type="match status" value="1"/>
</dbReference>
<evidence type="ECO:0000256" key="1">
    <source>
        <dbReference type="SAM" id="MobiDB-lite"/>
    </source>
</evidence>
<feature type="region of interest" description="Disordered" evidence="1">
    <location>
        <begin position="1"/>
        <end position="22"/>
    </location>
</feature>
<gene>
    <name evidence="4" type="ORF">M6B38_305175</name>
    <name evidence="3" type="ORF">M6B38_347685</name>
</gene>
<dbReference type="InterPro" id="IPR000182">
    <property type="entry name" value="GNAT_dom"/>
</dbReference>
<dbReference type="Proteomes" id="UP001140949">
    <property type="component" value="Unassembled WGS sequence"/>
</dbReference>
<sequence>MVITTTTTLPPISASTDPKALKSCRKPPPITISLNPSHLDPLHLQRLLSSAAYSPHRFPLLPSSSSDVDLVKLSLAIAHSSVIVSAFCRRRFLHPDAACGGYGFGFEDLFERMGRAPDPDHLLVGFGRAVSDGGLTASIHDVVVMPSLQRLGIGRKIVQRILRVLTSKGIYDISALCSRKERLFFQACGFGDDSLGSTTMMYTRTALSFSQEDQMVRPAGRLLLLVPPAREPYHLKKTAAQAEDPSNA</sequence>
<dbReference type="PROSITE" id="PS51186">
    <property type="entry name" value="GNAT"/>
    <property type="match status" value="1"/>
</dbReference>
<dbReference type="Pfam" id="PF00583">
    <property type="entry name" value="Acetyltransf_1"/>
    <property type="match status" value="1"/>
</dbReference>
<dbReference type="PANTHER" id="PTHR13355:SF15">
    <property type="entry name" value="GCN5-RELATED N-ACETYLTRANSFERASE 3, CHLOROPLASTIC"/>
    <property type="match status" value="1"/>
</dbReference>
<comment type="caution">
    <text evidence="3">The sequence shown here is derived from an EMBL/GenBank/DDBJ whole genome shotgun (WGS) entry which is preliminary data.</text>
</comment>
<dbReference type="AlphaFoldDB" id="A0AAX6GSV7"/>
<accession>A0AAX6GSV7</accession>
<feature type="domain" description="N-acetyltransferase" evidence="2">
    <location>
        <begin position="71"/>
        <end position="214"/>
    </location>
</feature>
<feature type="compositionally biased region" description="Polar residues" evidence="1">
    <location>
        <begin position="1"/>
        <end position="16"/>
    </location>
</feature>
<dbReference type="InterPro" id="IPR039143">
    <property type="entry name" value="GNPNAT1-like"/>
</dbReference>
<name>A0AAX6GSV7_IRIPA</name>
<keyword evidence="5" id="KW-1185">Reference proteome</keyword>
<evidence type="ECO:0000259" key="2">
    <source>
        <dbReference type="PROSITE" id="PS51186"/>
    </source>
</evidence>
<dbReference type="GO" id="GO:0008080">
    <property type="term" value="F:N-acetyltransferase activity"/>
    <property type="evidence" value="ECO:0007669"/>
    <property type="project" value="TreeGrafter"/>
</dbReference>
<dbReference type="Gene3D" id="3.40.630.30">
    <property type="match status" value="1"/>
</dbReference>
<protein>
    <recommendedName>
        <fullName evidence="2">N-acetyltransferase domain-containing protein</fullName>
    </recommendedName>
</protein>
<evidence type="ECO:0000313" key="5">
    <source>
        <dbReference type="Proteomes" id="UP001140949"/>
    </source>
</evidence>
<dbReference type="InterPro" id="IPR016181">
    <property type="entry name" value="Acyl_CoA_acyltransferase"/>
</dbReference>
<evidence type="ECO:0000313" key="3">
    <source>
        <dbReference type="EMBL" id="KAJ6831634.1"/>
    </source>
</evidence>
<reference evidence="3" key="2">
    <citation type="submission" date="2023-04" db="EMBL/GenBank/DDBJ databases">
        <authorList>
            <person name="Bruccoleri R.E."/>
            <person name="Oakeley E.J."/>
            <person name="Faust A.-M."/>
            <person name="Dessus-Babus S."/>
            <person name="Altorfer M."/>
            <person name="Burckhardt D."/>
            <person name="Oertli M."/>
            <person name="Naumann U."/>
            <person name="Petersen F."/>
            <person name="Wong J."/>
        </authorList>
    </citation>
    <scope>NUCLEOTIDE SEQUENCE</scope>
    <source>
        <strain evidence="3">GSM-AAB239-AS_SAM_17_03QT</strain>
        <tissue evidence="3">Leaf</tissue>
    </source>
</reference>
<reference evidence="3" key="1">
    <citation type="journal article" date="2023" name="GigaByte">
        <title>Genome assembly of the bearded iris, Iris pallida Lam.</title>
        <authorList>
            <person name="Bruccoleri R.E."/>
            <person name="Oakeley E.J."/>
            <person name="Faust A.M.E."/>
            <person name="Altorfer M."/>
            <person name="Dessus-Babus S."/>
            <person name="Burckhardt D."/>
            <person name="Oertli M."/>
            <person name="Naumann U."/>
            <person name="Petersen F."/>
            <person name="Wong J."/>
        </authorList>
    </citation>
    <scope>NUCLEOTIDE SEQUENCE</scope>
    <source>
        <strain evidence="3">GSM-AAB239-AS_SAM_17_03QT</strain>
    </source>
</reference>
<evidence type="ECO:0000313" key="4">
    <source>
        <dbReference type="EMBL" id="KAJ6841757.1"/>
    </source>
</evidence>
<proteinExistence type="predicted"/>
<dbReference type="SUPFAM" id="SSF55729">
    <property type="entry name" value="Acyl-CoA N-acyltransferases (Nat)"/>
    <property type="match status" value="1"/>
</dbReference>
<dbReference type="EMBL" id="JANAVB010008398">
    <property type="protein sequence ID" value="KAJ6841757.1"/>
    <property type="molecule type" value="Genomic_DNA"/>
</dbReference>
<dbReference type="EMBL" id="JANAVB010016599">
    <property type="protein sequence ID" value="KAJ6831634.1"/>
    <property type="molecule type" value="Genomic_DNA"/>
</dbReference>
<organism evidence="3 5">
    <name type="scientific">Iris pallida</name>
    <name type="common">Sweet iris</name>
    <dbReference type="NCBI Taxonomy" id="29817"/>
    <lineage>
        <taxon>Eukaryota</taxon>
        <taxon>Viridiplantae</taxon>
        <taxon>Streptophyta</taxon>
        <taxon>Embryophyta</taxon>
        <taxon>Tracheophyta</taxon>
        <taxon>Spermatophyta</taxon>
        <taxon>Magnoliopsida</taxon>
        <taxon>Liliopsida</taxon>
        <taxon>Asparagales</taxon>
        <taxon>Iridaceae</taxon>
        <taxon>Iridoideae</taxon>
        <taxon>Irideae</taxon>
        <taxon>Iris</taxon>
    </lineage>
</organism>
<dbReference type="CDD" id="cd04301">
    <property type="entry name" value="NAT_SF"/>
    <property type="match status" value="1"/>
</dbReference>